<organism evidence="6 7">
    <name type="scientific">Micromonospora humi</name>
    <dbReference type="NCBI Taxonomy" id="745366"/>
    <lineage>
        <taxon>Bacteria</taxon>
        <taxon>Bacillati</taxon>
        <taxon>Actinomycetota</taxon>
        <taxon>Actinomycetes</taxon>
        <taxon>Micromonosporales</taxon>
        <taxon>Micromonosporaceae</taxon>
        <taxon>Micromonospora</taxon>
    </lineage>
</organism>
<evidence type="ECO:0000313" key="6">
    <source>
        <dbReference type="EMBL" id="SCG57491.1"/>
    </source>
</evidence>
<dbReference type="GO" id="GO:0045892">
    <property type="term" value="P:negative regulation of DNA-templated transcription"/>
    <property type="evidence" value="ECO:0007669"/>
    <property type="project" value="UniProtKB-ARBA"/>
</dbReference>
<dbReference type="Pfam" id="PF14246">
    <property type="entry name" value="TetR_C_7"/>
    <property type="match status" value="1"/>
</dbReference>
<keyword evidence="3" id="KW-0804">Transcription</keyword>
<gene>
    <name evidence="6" type="ORF">GA0070213_105471</name>
</gene>
<dbReference type="InterPro" id="IPR039536">
    <property type="entry name" value="TetR_C_Proteobacteria"/>
</dbReference>
<dbReference type="SUPFAM" id="SSF48498">
    <property type="entry name" value="Tetracyclin repressor-like, C-terminal domain"/>
    <property type="match status" value="1"/>
</dbReference>
<dbReference type="GO" id="GO:0000976">
    <property type="term" value="F:transcription cis-regulatory region binding"/>
    <property type="evidence" value="ECO:0007669"/>
    <property type="project" value="TreeGrafter"/>
</dbReference>
<dbReference type="InterPro" id="IPR009057">
    <property type="entry name" value="Homeodomain-like_sf"/>
</dbReference>
<dbReference type="RefSeq" id="WP_091062331.1">
    <property type="nucleotide sequence ID" value="NZ_FMDM01000005.1"/>
</dbReference>
<keyword evidence="7" id="KW-1185">Reference proteome</keyword>
<dbReference type="Gene3D" id="1.10.357.10">
    <property type="entry name" value="Tetracycline Repressor, domain 2"/>
    <property type="match status" value="1"/>
</dbReference>
<protein>
    <submittedName>
        <fullName evidence="6">Transcriptional regulator, TetR family</fullName>
    </submittedName>
</protein>
<reference evidence="7" key="1">
    <citation type="submission" date="2016-06" db="EMBL/GenBank/DDBJ databases">
        <authorList>
            <person name="Varghese N."/>
            <person name="Submissions Spin"/>
        </authorList>
    </citation>
    <scope>NUCLEOTIDE SEQUENCE [LARGE SCALE GENOMIC DNA]</scope>
    <source>
        <strain evidence="7">DSM 45647</strain>
    </source>
</reference>
<dbReference type="OrthoDB" id="7186128at2"/>
<dbReference type="STRING" id="745366.GA0070213_105471"/>
<accession>A0A1C5IHJ3</accession>
<name>A0A1C5IHJ3_9ACTN</name>
<feature type="DNA-binding region" description="H-T-H motif" evidence="4">
    <location>
        <begin position="37"/>
        <end position="56"/>
    </location>
</feature>
<dbReference type="PANTHER" id="PTHR30055">
    <property type="entry name" value="HTH-TYPE TRANSCRIPTIONAL REGULATOR RUTR"/>
    <property type="match status" value="1"/>
</dbReference>
<dbReference type="PROSITE" id="PS01081">
    <property type="entry name" value="HTH_TETR_1"/>
    <property type="match status" value="1"/>
</dbReference>
<dbReference type="InterPro" id="IPR036271">
    <property type="entry name" value="Tet_transcr_reg_TetR-rel_C_sf"/>
</dbReference>
<evidence type="ECO:0000313" key="7">
    <source>
        <dbReference type="Proteomes" id="UP000199360"/>
    </source>
</evidence>
<evidence type="ECO:0000256" key="2">
    <source>
        <dbReference type="ARBA" id="ARBA00023125"/>
    </source>
</evidence>
<dbReference type="PRINTS" id="PR00455">
    <property type="entry name" value="HTHTETR"/>
</dbReference>
<dbReference type="Proteomes" id="UP000199360">
    <property type="component" value="Unassembled WGS sequence"/>
</dbReference>
<dbReference type="GO" id="GO:0003700">
    <property type="term" value="F:DNA-binding transcription factor activity"/>
    <property type="evidence" value="ECO:0007669"/>
    <property type="project" value="TreeGrafter"/>
</dbReference>
<dbReference type="SUPFAM" id="SSF46689">
    <property type="entry name" value="Homeodomain-like"/>
    <property type="match status" value="1"/>
</dbReference>
<dbReference type="PANTHER" id="PTHR30055:SF146">
    <property type="entry name" value="HTH-TYPE TRANSCRIPTIONAL DUAL REGULATOR CECR"/>
    <property type="match status" value="1"/>
</dbReference>
<keyword evidence="2 4" id="KW-0238">DNA-binding</keyword>
<feature type="domain" description="HTH tetR-type" evidence="5">
    <location>
        <begin position="14"/>
        <end position="74"/>
    </location>
</feature>
<evidence type="ECO:0000256" key="4">
    <source>
        <dbReference type="PROSITE-ProRule" id="PRU00335"/>
    </source>
</evidence>
<sequence>MSETSHPNPGRGRPAKRDAVVSAARVVFGRDGYARTTMDTIAREAEVSTRTLYKHFGSKEELFSFVLEQSATRVADAFCEYVTEGWARADGVTEQLSVIGRALVAHRLDFPEHFTLVRQIDAEGRHFPRALLDAWQQAGPMRVQAEVVRRLQALVDRGDLRAADPDRTALHFTALTTFESTNASTERTLTADEIAAMVDDAVHTFRYGYQPAT</sequence>
<evidence type="ECO:0000256" key="1">
    <source>
        <dbReference type="ARBA" id="ARBA00023015"/>
    </source>
</evidence>
<proteinExistence type="predicted"/>
<dbReference type="InterPro" id="IPR023772">
    <property type="entry name" value="DNA-bd_HTH_TetR-type_CS"/>
</dbReference>
<keyword evidence="1" id="KW-0805">Transcription regulation</keyword>
<dbReference type="InterPro" id="IPR050109">
    <property type="entry name" value="HTH-type_TetR-like_transc_reg"/>
</dbReference>
<dbReference type="FunFam" id="1.10.10.60:FF:000141">
    <property type="entry name" value="TetR family transcriptional regulator"/>
    <property type="match status" value="1"/>
</dbReference>
<dbReference type="InterPro" id="IPR001647">
    <property type="entry name" value="HTH_TetR"/>
</dbReference>
<dbReference type="EMBL" id="FMDM01000005">
    <property type="protein sequence ID" value="SCG57491.1"/>
    <property type="molecule type" value="Genomic_DNA"/>
</dbReference>
<evidence type="ECO:0000259" key="5">
    <source>
        <dbReference type="PROSITE" id="PS50977"/>
    </source>
</evidence>
<dbReference type="AlphaFoldDB" id="A0A1C5IHJ3"/>
<dbReference type="Pfam" id="PF00440">
    <property type="entry name" value="TetR_N"/>
    <property type="match status" value="1"/>
</dbReference>
<evidence type="ECO:0000256" key="3">
    <source>
        <dbReference type="ARBA" id="ARBA00023163"/>
    </source>
</evidence>
<dbReference type="PROSITE" id="PS50977">
    <property type="entry name" value="HTH_TETR_2"/>
    <property type="match status" value="1"/>
</dbReference>